<evidence type="ECO:0000256" key="1">
    <source>
        <dbReference type="SAM" id="MobiDB-lite"/>
    </source>
</evidence>
<dbReference type="Proteomes" id="UP001432128">
    <property type="component" value="Chromosome"/>
</dbReference>
<feature type="compositionally biased region" description="Acidic residues" evidence="1">
    <location>
        <begin position="11"/>
        <end position="37"/>
    </location>
</feature>
<evidence type="ECO:0000313" key="2">
    <source>
        <dbReference type="EMBL" id="WUM19522.1"/>
    </source>
</evidence>
<feature type="compositionally biased region" description="Basic and acidic residues" evidence="1">
    <location>
        <begin position="1"/>
        <end position="10"/>
    </location>
</feature>
<name>A0AAU4K0H4_9NOCA</name>
<dbReference type="AlphaFoldDB" id="A0AAU4K0H4"/>
<sequence>MTGYRDHDPYVYEEYDEYDRDAADEVDQAQAEDEDEATATSTEHSLPTVGRAATPSGSIEVRTTEQGLPTSIRIERSEMDKPADTLARTILLLCQQAGKRAAAAHRAQLLADGHPLEAVSYLNLPTDRDAADFDLYVDSQLGDSEPDTWMRRV</sequence>
<feature type="region of interest" description="Disordered" evidence="1">
    <location>
        <begin position="1"/>
        <end position="67"/>
    </location>
</feature>
<proteinExistence type="predicted"/>
<keyword evidence="3" id="KW-1185">Reference proteome</keyword>
<dbReference type="Pfam" id="PF10904">
    <property type="entry name" value="DUF2694"/>
    <property type="match status" value="1"/>
</dbReference>
<organism evidence="2 3">
    <name type="scientific">Williamsia herbipolensis</name>
    <dbReference type="NCBI Taxonomy" id="1603258"/>
    <lineage>
        <taxon>Bacteria</taxon>
        <taxon>Bacillati</taxon>
        <taxon>Actinomycetota</taxon>
        <taxon>Actinomycetes</taxon>
        <taxon>Mycobacteriales</taxon>
        <taxon>Nocardiaceae</taxon>
        <taxon>Williamsia</taxon>
    </lineage>
</organism>
<dbReference type="InterPro" id="IPR024426">
    <property type="entry name" value="DUF2694"/>
</dbReference>
<accession>A0AAU4K0H4</accession>
<dbReference type="RefSeq" id="WP_328857017.1">
    <property type="nucleotide sequence ID" value="NZ_CP108021.1"/>
</dbReference>
<reference evidence="2 3" key="1">
    <citation type="submission" date="2022-10" db="EMBL/GenBank/DDBJ databases">
        <title>The complete genomes of actinobacterial strains from the NBC collection.</title>
        <authorList>
            <person name="Joergensen T.S."/>
            <person name="Alvarez Arevalo M."/>
            <person name="Sterndorff E.B."/>
            <person name="Faurdal D."/>
            <person name="Vuksanovic O."/>
            <person name="Mourched A.-S."/>
            <person name="Charusanti P."/>
            <person name="Shaw S."/>
            <person name="Blin K."/>
            <person name="Weber T."/>
        </authorList>
    </citation>
    <scope>NUCLEOTIDE SEQUENCE [LARGE SCALE GENOMIC DNA]</scope>
    <source>
        <strain evidence="2 3">NBC_00319</strain>
    </source>
</reference>
<protein>
    <submittedName>
        <fullName evidence="2">DUF2694 domain-containing protein</fullName>
    </submittedName>
</protein>
<evidence type="ECO:0000313" key="3">
    <source>
        <dbReference type="Proteomes" id="UP001432128"/>
    </source>
</evidence>
<dbReference type="KEGG" id="whr:OG579_17725"/>
<dbReference type="EMBL" id="CP108021">
    <property type="protein sequence ID" value="WUM19522.1"/>
    <property type="molecule type" value="Genomic_DNA"/>
</dbReference>
<gene>
    <name evidence="2" type="ORF">OG579_17725</name>
</gene>